<name>A0A147H364_9BURK</name>
<dbReference type="InterPro" id="IPR050266">
    <property type="entry name" value="AB_hydrolase_sf"/>
</dbReference>
<dbReference type="Gene3D" id="3.40.50.1820">
    <property type="entry name" value="alpha/beta hydrolase"/>
    <property type="match status" value="1"/>
</dbReference>
<feature type="domain" description="AB hydrolase-1" evidence="2">
    <location>
        <begin position="28"/>
        <end position="239"/>
    </location>
</feature>
<dbReference type="PRINTS" id="PR00111">
    <property type="entry name" value="ABHYDROLASE"/>
</dbReference>
<dbReference type="InterPro" id="IPR000073">
    <property type="entry name" value="AB_hydrolase_1"/>
</dbReference>
<dbReference type="PATRIC" id="fig|433924.3.peg.3243"/>
<dbReference type="Proteomes" id="UP000072741">
    <property type="component" value="Unassembled WGS sequence"/>
</dbReference>
<dbReference type="SUPFAM" id="SSF53474">
    <property type="entry name" value="alpha/beta-Hydrolases"/>
    <property type="match status" value="1"/>
</dbReference>
<evidence type="ECO:0000259" key="2">
    <source>
        <dbReference type="Pfam" id="PF00561"/>
    </source>
</evidence>
<dbReference type="OrthoDB" id="9779853at2"/>
<keyword evidence="4" id="KW-1185">Reference proteome</keyword>
<evidence type="ECO:0000313" key="3">
    <source>
        <dbReference type="EMBL" id="KTT24099.1"/>
    </source>
</evidence>
<dbReference type="GO" id="GO:0016020">
    <property type="term" value="C:membrane"/>
    <property type="evidence" value="ECO:0007669"/>
    <property type="project" value="TreeGrafter"/>
</dbReference>
<dbReference type="GO" id="GO:0016787">
    <property type="term" value="F:hydrolase activity"/>
    <property type="evidence" value="ECO:0007669"/>
    <property type="project" value="UniProtKB-KW"/>
</dbReference>
<accession>A0A147H364</accession>
<comment type="caution">
    <text evidence="3">The sequence shown here is derived from an EMBL/GenBank/DDBJ whole genome shotgun (WGS) entry which is preliminary data.</text>
</comment>
<sequence length="268" mass="28717">MSVAIRRAFTDLPMGQVHHAACGDPSAPAVLLLHQSPRSWREYAAVLPLLGRHWHAIAMDTAGFGDSAAGAGPASIEQYARVALALVDALQLPRVHVVGHHTGGVVAVELAALAPSRVASLVLSSTPFTDAAFRQARAERPPIDEVPPSTDGSHLMALWQRRQGFYPPDRPELLEAFVRDALAVADPEAGHRAVAAYRMEDRIGLLTQPVCILRAMADPFAAPHAQEWMHHLPQAVLVEIEGGMVPLPDQMPEAFAAAVHDFLAALPA</sequence>
<evidence type="ECO:0000313" key="4">
    <source>
        <dbReference type="Proteomes" id="UP000072741"/>
    </source>
</evidence>
<dbReference type="PANTHER" id="PTHR43798:SF31">
    <property type="entry name" value="AB HYDROLASE SUPERFAMILY PROTEIN YCLE"/>
    <property type="match status" value="1"/>
</dbReference>
<dbReference type="InterPro" id="IPR029058">
    <property type="entry name" value="AB_hydrolase_fold"/>
</dbReference>
<dbReference type="PANTHER" id="PTHR43798">
    <property type="entry name" value="MONOACYLGLYCEROL LIPASE"/>
    <property type="match status" value="1"/>
</dbReference>
<reference evidence="3 4" key="1">
    <citation type="journal article" date="2016" name="Front. Microbiol.">
        <title>Genomic Resource of Rice Seed Associated Bacteria.</title>
        <authorList>
            <person name="Midha S."/>
            <person name="Bansal K."/>
            <person name="Sharma S."/>
            <person name="Kumar N."/>
            <person name="Patil P.P."/>
            <person name="Chaudhry V."/>
            <person name="Patil P.B."/>
        </authorList>
    </citation>
    <scope>NUCLEOTIDE SEQUENCE [LARGE SCALE GENOMIC DNA]</scope>
    <source>
        <strain evidence="3 4">NS331</strain>
    </source>
</reference>
<organism evidence="3 4">
    <name type="scientific">Pseudacidovorax intermedius</name>
    <dbReference type="NCBI Taxonomy" id="433924"/>
    <lineage>
        <taxon>Bacteria</taxon>
        <taxon>Pseudomonadati</taxon>
        <taxon>Pseudomonadota</taxon>
        <taxon>Betaproteobacteria</taxon>
        <taxon>Burkholderiales</taxon>
        <taxon>Comamonadaceae</taxon>
        <taxon>Pseudacidovorax</taxon>
    </lineage>
</organism>
<dbReference type="Pfam" id="PF00561">
    <property type="entry name" value="Abhydrolase_1"/>
    <property type="match status" value="1"/>
</dbReference>
<dbReference type="RefSeq" id="WP_058641194.1">
    <property type="nucleotide sequence ID" value="NZ_LDSL01000043.1"/>
</dbReference>
<keyword evidence="1 3" id="KW-0378">Hydrolase</keyword>
<proteinExistence type="predicted"/>
<dbReference type="AlphaFoldDB" id="A0A147H364"/>
<protein>
    <submittedName>
        <fullName evidence="3">Alpha/beta hydrolase</fullName>
    </submittedName>
</protein>
<dbReference type="EMBL" id="LDSL01000043">
    <property type="protein sequence ID" value="KTT24099.1"/>
    <property type="molecule type" value="Genomic_DNA"/>
</dbReference>
<gene>
    <name evidence="3" type="ORF">NS331_06515</name>
</gene>
<evidence type="ECO:0000256" key="1">
    <source>
        <dbReference type="ARBA" id="ARBA00022801"/>
    </source>
</evidence>